<gene>
    <name evidence="2" type="ORF">DDZ18_08845</name>
</gene>
<dbReference type="RefSeq" id="WP_109252982.1">
    <property type="nucleotide sequence ID" value="NZ_QEXV01000003.1"/>
</dbReference>
<evidence type="ECO:0000313" key="3">
    <source>
        <dbReference type="Proteomes" id="UP000245168"/>
    </source>
</evidence>
<name>A0A2U2BUP4_9PROT</name>
<dbReference type="AlphaFoldDB" id="A0A2U2BUP4"/>
<dbReference type="Pfam" id="PF05396">
    <property type="entry name" value="Phage_T7_Capsid"/>
    <property type="match status" value="1"/>
</dbReference>
<proteinExistence type="predicted"/>
<accession>A0A2U2BUP4</accession>
<protein>
    <submittedName>
        <fullName evidence="2">Uncharacterized protein</fullName>
    </submittedName>
</protein>
<organism evidence="2 3">
    <name type="scientific">Marinicauda salina</name>
    <dbReference type="NCBI Taxonomy" id="2135793"/>
    <lineage>
        <taxon>Bacteria</taxon>
        <taxon>Pseudomonadati</taxon>
        <taxon>Pseudomonadota</taxon>
        <taxon>Alphaproteobacteria</taxon>
        <taxon>Maricaulales</taxon>
        <taxon>Maricaulaceae</taxon>
        <taxon>Marinicauda</taxon>
    </lineage>
</organism>
<keyword evidence="3" id="KW-1185">Reference proteome</keyword>
<dbReference type="InterPro" id="IPR008768">
    <property type="entry name" value="Gp9-like"/>
</dbReference>
<dbReference type="EMBL" id="QEXV01000003">
    <property type="protein sequence ID" value="PWE17751.1"/>
    <property type="molecule type" value="Genomic_DNA"/>
</dbReference>
<feature type="compositionally biased region" description="Basic and acidic residues" evidence="1">
    <location>
        <begin position="75"/>
        <end position="85"/>
    </location>
</feature>
<reference evidence="3" key="1">
    <citation type="submission" date="2018-05" db="EMBL/GenBank/DDBJ databases">
        <authorList>
            <person name="Liu B.-T."/>
        </authorList>
    </citation>
    <scope>NUCLEOTIDE SEQUENCE [LARGE SCALE GENOMIC DNA]</scope>
    <source>
        <strain evidence="3">WD6-1</strain>
    </source>
</reference>
<dbReference type="Proteomes" id="UP000245168">
    <property type="component" value="Unassembled WGS sequence"/>
</dbReference>
<feature type="region of interest" description="Disordered" evidence="1">
    <location>
        <begin position="75"/>
        <end position="114"/>
    </location>
</feature>
<dbReference type="OrthoDB" id="7347988at2"/>
<evidence type="ECO:0000256" key="1">
    <source>
        <dbReference type="SAM" id="MobiDB-lite"/>
    </source>
</evidence>
<evidence type="ECO:0000313" key="2">
    <source>
        <dbReference type="EMBL" id="PWE17751.1"/>
    </source>
</evidence>
<comment type="caution">
    <text evidence="2">The sequence shown here is derived from an EMBL/GenBank/DDBJ whole genome shotgun (WGS) entry which is preliminary data.</text>
</comment>
<sequence>MNAEEPIAEEALDRVLLAGGGYQNLKKLVQFGREHLDQASKEAFDEALNQALDGGDITAFETYVSDLREFYAKAGYEDKPPEPERASSLVRAEEDMPQPESGLTQAAEPFSDQTEMIRAIQDPRYRKDPVFQAKTEARIAATEHFNPQG</sequence>